<keyword evidence="2" id="KW-1185">Reference proteome</keyword>
<gene>
    <name evidence="1" type="ORF">DSM5745_00796</name>
</gene>
<dbReference type="GeneID" id="38111166"/>
<dbReference type="RefSeq" id="XP_026608657.1">
    <property type="nucleotide sequence ID" value="XM_026742812.1"/>
</dbReference>
<evidence type="ECO:0000313" key="1">
    <source>
        <dbReference type="EMBL" id="RDW93474.1"/>
    </source>
</evidence>
<name>A0A3D8T4N9_9EURO</name>
<sequence>MKKAFDIIQDTCRNVTSLAQENIIWMALESNSPELEVWKGLCEEVLRLLSGRWGVAGVYLELLKVSKARDDE</sequence>
<reference evidence="1 2" key="1">
    <citation type="journal article" date="2018" name="IMA Fungus">
        <title>IMA Genome-F 9: Draft genome sequence of Annulohypoxylon stygium, Aspergillus mulundensis, Berkeleyomyces basicola (syn. Thielaviopsis basicola), Ceratocystis smalleyi, two Cercospora beticola strains, Coleophoma cylindrospora, Fusarium fracticaudum, Phialophora cf. hyalina, and Morchella septimelata.</title>
        <authorList>
            <person name="Wingfield B.D."/>
            <person name="Bills G.F."/>
            <person name="Dong Y."/>
            <person name="Huang W."/>
            <person name="Nel W.J."/>
            <person name="Swalarsk-Parry B.S."/>
            <person name="Vaghefi N."/>
            <person name="Wilken P.M."/>
            <person name="An Z."/>
            <person name="de Beer Z.W."/>
            <person name="De Vos L."/>
            <person name="Chen L."/>
            <person name="Duong T.A."/>
            <person name="Gao Y."/>
            <person name="Hammerbacher A."/>
            <person name="Kikkert J.R."/>
            <person name="Li Y."/>
            <person name="Li H."/>
            <person name="Li K."/>
            <person name="Li Q."/>
            <person name="Liu X."/>
            <person name="Ma X."/>
            <person name="Naidoo K."/>
            <person name="Pethybridge S.J."/>
            <person name="Sun J."/>
            <person name="Steenkamp E.T."/>
            <person name="van der Nest M.A."/>
            <person name="van Wyk S."/>
            <person name="Wingfield M.J."/>
            <person name="Xiong C."/>
            <person name="Yue Q."/>
            <person name="Zhang X."/>
        </authorList>
    </citation>
    <scope>NUCLEOTIDE SEQUENCE [LARGE SCALE GENOMIC DNA]</scope>
    <source>
        <strain evidence="1 2">DSM 5745</strain>
    </source>
</reference>
<organism evidence="1 2">
    <name type="scientific">Aspergillus mulundensis</name>
    <dbReference type="NCBI Taxonomy" id="1810919"/>
    <lineage>
        <taxon>Eukaryota</taxon>
        <taxon>Fungi</taxon>
        <taxon>Dikarya</taxon>
        <taxon>Ascomycota</taxon>
        <taxon>Pezizomycotina</taxon>
        <taxon>Eurotiomycetes</taxon>
        <taxon>Eurotiomycetidae</taxon>
        <taxon>Eurotiales</taxon>
        <taxon>Aspergillaceae</taxon>
        <taxon>Aspergillus</taxon>
        <taxon>Aspergillus subgen. Nidulantes</taxon>
    </lineage>
</organism>
<dbReference type="AlphaFoldDB" id="A0A3D8T4N9"/>
<accession>A0A3D8T4N9</accession>
<protein>
    <submittedName>
        <fullName evidence="1">Uncharacterized protein</fullName>
    </submittedName>
</protein>
<comment type="caution">
    <text evidence="1">The sequence shown here is derived from an EMBL/GenBank/DDBJ whole genome shotgun (WGS) entry which is preliminary data.</text>
</comment>
<proteinExistence type="predicted"/>
<dbReference type="OrthoDB" id="270167at2759"/>
<dbReference type="EMBL" id="PVWQ01000001">
    <property type="protein sequence ID" value="RDW93474.1"/>
    <property type="molecule type" value="Genomic_DNA"/>
</dbReference>
<evidence type="ECO:0000313" key="2">
    <source>
        <dbReference type="Proteomes" id="UP000256690"/>
    </source>
</evidence>
<dbReference type="Proteomes" id="UP000256690">
    <property type="component" value="Unassembled WGS sequence"/>
</dbReference>